<proteinExistence type="predicted"/>
<feature type="compositionally biased region" description="Basic and acidic residues" evidence="1">
    <location>
        <begin position="1305"/>
        <end position="1315"/>
    </location>
</feature>
<dbReference type="Gene3D" id="2.40.10.120">
    <property type="match status" value="1"/>
</dbReference>
<evidence type="ECO:0000313" key="3">
    <source>
        <dbReference type="Proteomes" id="UP000327000"/>
    </source>
</evidence>
<feature type="compositionally biased region" description="Gly residues" evidence="1">
    <location>
        <begin position="735"/>
        <end position="747"/>
    </location>
</feature>
<organism evidence="2 3">
    <name type="scientific">Streptomyces mobaraensis</name>
    <name type="common">Streptoverticillium mobaraense</name>
    <dbReference type="NCBI Taxonomy" id="35621"/>
    <lineage>
        <taxon>Bacteria</taxon>
        <taxon>Bacillati</taxon>
        <taxon>Actinomycetota</taxon>
        <taxon>Actinomycetes</taxon>
        <taxon>Kitasatosporales</taxon>
        <taxon>Streptomycetaceae</taxon>
        <taxon>Streptomyces</taxon>
    </lineage>
</organism>
<dbReference type="InterPro" id="IPR027417">
    <property type="entry name" value="P-loop_NTPase"/>
</dbReference>
<protein>
    <submittedName>
        <fullName evidence="2">Serine protease</fullName>
    </submittedName>
</protein>
<dbReference type="GO" id="GO:0008233">
    <property type="term" value="F:peptidase activity"/>
    <property type="evidence" value="ECO:0007669"/>
    <property type="project" value="UniProtKB-KW"/>
</dbReference>
<feature type="region of interest" description="Disordered" evidence="1">
    <location>
        <begin position="1288"/>
        <end position="1315"/>
    </location>
</feature>
<dbReference type="InterPro" id="IPR009003">
    <property type="entry name" value="Peptidase_S1_PA"/>
</dbReference>
<reference evidence="2 3" key="1">
    <citation type="journal article" date="2019" name="Microb. Cell Fact.">
        <title>Exploring novel herbicidin analogues by transcriptional regulator overexpression and MS/MS molecular networking.</title>
        <authorList>
            <person name="Shi Y."/>
            <person name="Gu R."/>
            <person name="Li Y."/>
            <person name="Wang X."/>
            <person name="Ren W."/>
            <person name="Li X."/>
            <person name="Wang L."/>
            <person name="Xie Y."/>
            <person name="Hong B."/>
        </authorList>
    </citation>
    <scope>NUCLEOTIDE SEQUENCE [LARGE SCALE GENOMIC DNA]</scope>
    <source>
        <strain evidence="2 3">US-43</strain>
    </source>
</reference>
<dbReference type="EMBL" id="VOKX01000099">
    <property type="protein sequence ID" value="KAB7836644.1"/>
    <property type="molecule type" value="Genomic_DNA"/>
</dbReference>
<keyword evidence="2" id="KW-0645">Protease</keyword>
<feature type="region of interest" description="Disordered" evidence="1">
    <location>
        <begin position="730"/>
        <end position="775"/>
    </location>
</feature>
<dbReference type="SUPFAM" id="SSF50494">
    <property type="entry name" value="Trypsin-like serine proteases"/>
    <property type="match status" value="1"/>
</dbReference>
<keyword evidence="3" id="KW-1185">Reference proteome</keyword>
<dbReference type="Proteomes" id="UP000327000">
    <property type="component" value="Unassembled WGS sequence"/>
</dbReference>
<name>A0A5N5W3V3_STRMB</name>
<gene>
    <name evidence="2" type="ORF">FRZ00_24865</name>
</gene>
<evidence type="ECO:0000256" key="1">
    <source>
        <dbReference type="SAM" id="MobiDB-lite"/>
    </source>
</evidence>
<evidence type="ECO:0000313" key="2">
    <source>
        <dbReference type="EMBL" id="KAB7836644.1"/>
    </source>
</evidence>
<dbReference type="GO" id="GO:0006508">
    <property type="term" value="P:proteolysis"/>
    <property type="evidence" value="ECO:0007669"/>
    <property type="project" value="UniProtKB-KW"/>
</dbReference>
<dbReference type="OrthoDB" id="4194218at2"/>
<feature type="compositionally biased region" description="Low complexity" evidence="1">
    <location>
        <begin position="748"/>
        <end position="758"/>
    </location>
</feature>
<dbReference type="RefSeq" id="WP_152265028.1">
    <property type="nucleotide sequence ID" value="NZ_VOKX01000099.1"/>
</dbReference>
<dbReference type="SUPFAM" id="SSF52540">
    <property type="entry name" value="P-loop containing nucleoside triphosphate hydrolases"/>
    <property type="match status" value="1"/>
</dbReference>
<feature type="region of interest" description="Disordered" evidence="1">
    <location>
        <begin position="641"/>
        <end position="692"/>
    </location>
</feature>
<keyword evidence="2" id="KW-0378">Hydrolase</keyword>
<comment type="caution">
    <text evidence="2">The sequence shown here is derived from an EMBL/GenBank/DDBJ whole genome shotgun (WGS) entry which is preliminary data.</text>
</comment>
<feature type="compositionally biased region" description="Low complexity" evidence="1">
    <location>
        <begin position="766"/>
        <end position="775"/>
    </location>
</feature>
<sequence length="1315" mass="137624">MSGRRADADESLVRIRDLAGRRRGTGFPVDDRSTLITSHEAVDGLACLVLHAAGDRTVVVGADAVTPLPDCDLALVRTEGLDLPPLAVAATEHIAGGTRVRLRAGRWHDASIVGEPLVTYTATDRFHLLRTALELSLPERTPLRLGEEATGGPVLDAGTGAVVAVLGTALHAERRAGGYAIPLRATAAADPDGPLARLLDRNAATVPAYGRDLNLAGALQLTGTSLGSVVTPRTWRDPVERPETIREFDCFLAGGAPGGRALTRAAGGHGPGGPYVLGLVGEPGTGRTTELGALAARRSRGAEPAPTLWLRGADLRADDVSLRDAIARALQAAGRIVTASAGAQGTVGDTSAATPEAVAHLAHRVGRPLLVLLDGPEEMPPLLAHALPGWTAATAHWLERTGTRLVVACRPEHWETAGALFPPAALHSPATALGTGAPALTAAPPAALPACVRLADLTPELAERARASYGVPAGGLAPADAGHPLALRLLAEVHAALPDGADRPEGAPAPDRWDVFAAHLDLVCLRIAVRLAAARRPPLRGTAVRRLAAKVAGQVHEAARQCLGPGQGELERETFEQLFPWRTGWASAVLTEGLLVPAGSGYRFAHEEFADWLHGTHLDLDAALHALVHRWYEPEGPPAEAAVRLPSRRGGGPARAPEGHVPPPPGSRPPTRRRGRRGGDRQEGPTLLPVPRHRIGPVLQSLLLLGRRSGPTELSRRLTALVHAVETLSGREGAPAGGVSSGRGADGGAADSGRAEGAAGEGGAADGAEGAAADRPPVLTDPAWWAAHLLSETLLRVPDATPYLGVLRLLAERVAECARAAGGFDSTATGALGGLTRFGPPFWLRLRLGLGDRLDLLRRLVPADAPPPGAAGGVPQPPVADRFLPAAAALLGDEPCAAQALICRWFDDDRPLLTAPDGGAGFAAPTVATAAQAMLHTHRRRALDDLTDALVGAAHPRADELLAALAEDEPSALCRAVDRWAHDDRVELHVAAAAYGLKAVPYVTTEADRELLRYSALALLARPAEGALRGPALAVLVRDPLTRAKHLPEAVARFSAGDPQVPAAALAAALTTHPEPVLGAFRARLYQPGDGPADVLRILAEVSDPALARRAASLVREHVEHRPDNAPHVAAFIDRRLEDGPSARAVLFPLVTHLLRTRPAPVRRALAPVLAAPGTAASRGLRRELLEVLLEREEQEPYERGGDVLDALLRAVAEGASERSEARTRDLVLRVGELLARTAEGAARFDRRLVQLAGEVPAFGARLRRWLRTAPAQWAPVVGPGARIRLTAGNGSDVRGADDAGVPADADRRQPAWHS</sequence>
<accession>A0A5N5W3V3</accession>